<comment type="similarity">
    <text evidence="1">Belongs to the TTC38 family.</text>
</comment>
<feature type="coiled-coil region" evidence="5">
    <location>
        <begin position="168"/>
        <end position="195"/>
    </location>
</feature>
<keyword evidence="4" id="KW-0802">TPR repeat</keyword>
<proteinExistence type="inferred from homology"/>
<dbReference type="SUPFAM" id="SSF48452">
    <property type="entry name" value="TPR-like"/>
    <property type="match status" value="1"/>
</dbReference>
<dbReference type="InterPro" id="IPR011990">
    <property type="entry name" value="TPR-like_helical_dom_sf"/>
</dbReference>
<evidence type="ECO:0000256" key="3">
    <source>
        <dbReference type="ARBA" id="ARBA00022737"/>
    </source>
</evidence>
<sequence length="306" mass="35165">MLAFPLLELGNMSDAEAAARKGLEINEQDYWAQHALCHVLQYKCHFREAVEFMEAHSSSWNSCLLFMLTHNWWHVALCYLEGHSSIKKILEVYDNHIWKELETNDAASAEVFLNALGLLLRVSVRGELDIFEDRLKVLACCVMDQAYWNMELHLDVLILWALAKTGKTSEAEDLLKGLKSRISKMSEKKQQLMQRGILLAEALYEYGRGNNKQALELLGSEFDAKDCKTIGASDEQLDVFNEVWYIMLLNTGQADKAIEALEKRIRKRDGIPFMWRLLERGYAMMGMQESKVAANRARELESAYFV</sequence>
<name>A0A2P2MLD4_RHIMU</name>
<dbReference type="InterPro" id="IPR033891">
    <property type="entry name" value="TTC38"/>
</dbReference>
<dbReference type="EMBL" id="GGEC01050508">
    <property type="protein sequence ID" value="MBX30992.1"/>
    <property type="molecule type" value="Transcribed_RNA"/>
</dbReference>
<accession>A0A2P2MLD4</accession>
<organism evidence="6">
    <name type="scientific">Rhizophora mucronata</name>
    <name type="common">Asiatic mangrove</name>
    <dbReference type="NCBI Taxonomy" id="61149"/>
    <lineage>
        <taxon>Eukaryota</taxon>
        <taxon>Viridiplantae</taxon>
        <taxon>Streptophyta</taxon>
        <taxon>Embryophyta</taxon>
        <taxon>Tracheophyta</taxon>
        <taxon>Spermatophyta</taxon>
        <taxon>Magnoliopsida</taxon>
        <taxon>eudicotyledons</taxon>
        <taxon>Gunneridae</taxon>
        <taxon>Pentapetalae</taxon>
        <taxon>rosids</taxon>
        <taxon>fabids</taxon>
        <taxon>Malpighiales</taxon>
        <taxon>Rhizophoraceae</taxon>
        <taxon>Rhizophora</taxon>
    </lineage>
</organism>
<evidence type="ECO:0000256" key="2">
    <source>
        <dbReference type="ARBA" id="ARBA00019992"/>
    </source>
</evidence>
<dbReference type="AlphaFoldDB" id="A0A2P2MLD4"/>
<evidence type="ECO:0000256" key="4">
    <source>
        <dbReference type="ARBA" id="ARBA00022803"/>
    </source>
</evidence>
<protein>
    <recommendedName>
        <fullName evidence="2">Tetratricopeptide repeat protein 38</fullName>
    </recommendedName>
</protein>
<dbReference type="PANTHER" id="PTHR16263">
    <property type="entry name" value="TETRATRICOPEPTIDE REPEAT PROTEIN 38"/>
    <property type="match status" value="1"/>
</dbReference>
<reference evidence="6" key="1">
    <citation type="submission" date="2018-02" db="EMBL/GenBank/DDBJ databases">
        <title>Rhizophora mucronata_Transcriptome.</title>
        <authorList>
            <person name="Meera S.P."/>
            <person name="Sreeshan A."/>
            <person name="Augustine A."/>
        </authorList>
    </citation>
    <scope>NUCLEOTIDE SEQUENCE</scope>
    <source>
        <tissue evidence="6">Leaf</tissue>
    </source>
</reference>
<evidence type="ECO:0000256" key="5">
    <source>
        <dbReference type="SAM" id="Coils"/>
    </source>
</evidence>
<keyword evidence="5" id="KW-0175">Coiled coil</keyword>
<evidence type="ECO:0000313" key="6">
    <source>
        <dbReference type="EMBL" id="MBX30992.1"/>
    </source>
</evidence>
<evidence type="ECO:0000256" key="1">
    <source>
        <dbReference type="ARBA" id="ARBA00005857"/>
    </source>
</evidence>
<keyword evidence="3" id="KW-0677">Repeat</keyword>
<dbReference type="PANTHER" id="PTHR16263:SF4">
    <property type="entry name" value="TETRATRICOPEPTIDE REPEAT PROTEIN 38"/>
    <property type="match status" value="1"/>
</dbReference>